<feature type="signal peptide" evidence="10">
    <location>
        <begin position="1"/>
        <end position="20"/>
    </location>
</feature>
<keyword evidence="4" id="KW-0372">Hormone</keyword>
<evidence type="ECO:0000256" key="5">
    <source>
        <dbReference type="ARBA" id="ARBA00022729"/>
    </source>
</evidence>
<dbReference type="Proteomes" id="UP000299102">
    <property type="component" value="Unassembled WGS sequence"/>
</dbReference>
<evidence type="ECO:0000256" key="8">
    <source>
        <dbReference type="ARBA" id="ARBA00023320"/>
    </source>
</evidence>
<keyword evidence="5 10" id="KW-0732">Signal</keyword>
<protein>
    <submittedName>
        <fullName evidence="11">Uncharacterized protein</fullName>
    </submittedName>
</protein>
<dbReference type="GO" id="GO:0007218">
    <property type="term" value="P:neuropeptide signaling pathway"/>
    <property type="evidence" value="ECO:0007669"/>
    <property type="project" value="UniProtKB-KW"/>
</dbReference>
<reference evidence="11 12" key="1">
    <citation type="journal article" date="2019" name="Commun. Biol.">
        <title>The bagworm genome reveals a unique fibroin gene that provides high tensile strength.</title>
        <authorList>
            <person name="Kono N."/>
            <person name="Nakamura H."/>
            <person name="Ohtoshi R."/>
            <person name="Tomita M."/>
            <person name="Numata K."/>
            <person name="Arakawa K."/>
        </authorList>
    </citation>
    <scope>NUCLEOTIDE SEQUENCE [LARGE SCALE GENOMIC DNA]</scope>
</reference>
<evidence type="ECO:0000256" key="6">
    <source>
        <dbReference type="ARBA" id="ARBA00022815"/>
    </source>
</evidence>
<name>A0A4C1TDF7_EUMVA</name>
<accession>A0A4C1TDF7</accession>
<evidence type="ECO:0000256" key="7">
    <source>
        <dbReference type="ARBA" id="ARBA00023283"/>
    </source>
</evidence>
<sequence length="224" mass="25000">MCHKIVILVLALTLMAMTEAQLTFSPNWGKRTLGAGGLAPGSAGDACKPTDTLMTIYKLIEKTSACVAAMLKLWNSKDSYSFNEQWLEKEFYHHNQINYLKEPSMTSKLMLLTEVMLKPVGPCSGERAGPGPRGRVVDHGCCCPSLRKITRPKDFYSVKNEHDPSPSARLRTPTGSFDFVHPYDPVYLALLKNVKVSLVSVNNPTRPKRMSHDTKRPHITSLRL</sequence>
<comment type="similarity">
    <text evidence="2">Belongs to the AKH/HRTH/RPCH family.</text>
</comment>
<evidence type="ECO:0000256" key="3">
    <source>
        <dbReference type="ARBA" id="ARBA00022525"/>
    </source>
</evidence>
<evidence type="ECO:0000313" key="11">
    <source>
        <dbReference type="EMBL" id="GBP11610.1"/>
    </source>
</evidence>
<keyword evidence="7" id="KW-0873">Pyrrolidone carboxylic acid</keyword>
<evidence type="ECO:0000256" key="4">
    <source>
        <dbReference type="ARBA" id="ARBA00022702"/>
    </source>
</evidence>
<dbReference type="GO" id="GO:0005179">
    <property type="term" value="F:hormone activity"/>
    <property type="evidence" value="ECO:0007669"/>
    <property type="project" value="UniProtKB-KW"/>
</dbReference>
<evidence type="ECO:0000256" key="10">
    <source>
        <dbReference type="SAM" id="SignalP"/>
    </source>
</evidence>
<dbReference type="Pfam" id="PF06377">
    <property type="entry name" value="Adipokin_hormo"/>
    <property type="match status" value="1"/>
</dbReference>
<keyword evidence="6" id="KW-0027">Amidation</keyword>
<evidence type="ECO:0000256" key="1">
    <source>
        <dbReference type="ARBA" id="ARBA00004613"/>
    </source>
</evidence>
<evidence type="ECO:0000256" key="2">
    <source>
        <dbReference type="ARBA" id="ARBA00006145"/>
    </source>
</evidence>
<organism evidence="11 12">
    <name type="scientific">Eumeta variegata</name>
    <name type="common">Bagworm moth</name>
    <name type="synonym">Eumeta japonica</name>
    <dbReference type="NCBI Taxonomy" id="151549"/>
    <lineage>
        <taxon>Eukaryota</taxon>
        <taxon>Metazoa</taxon>
        <taxon>Ecdysozoa</taxon>
        <taxon>Arthropoda</taxon>
        <taxon>Hexapoda</taxon>
        <taxon>Insecta</taxon>
        <taxon>Pterygota</taxon>
        <taxon>Neoptera</taxon>
        <taxon>Endopterygota</taxon>
        <taxon>Lepidoptera</taxon>
        <taxon>Glossata</taxon>
        <taxon>Ditrysia</taxon>
        <taxon>Tineoidea</taxon>
        <taxon>Psychidae</taxon>
        <taxon>Oiketicinae</taxon>
        <taxon>Eumeta</taxon>
    </lineage>
</organism>
<dbReference type="GO" id="GO:0005576">
    <property type="term" value="C:extracellular region"/>
    <property type="evidence" value="ECO:0007669"/>
    <property type="project" value="UniProtKB-SubCell"/>
</dbReference>
<dbReference type="InterPro" id="IPR010475">
    <property type="entry name" value="AKH/RPCH_hormone"/>
</dbReference>
<dbReference type="EMBL" id="BGZK01000047">
    <property type="protein sequence ID" value="GBP11610.1"/>
    <property type="molecule type" value="Genomic_DNA"/>
</dbReference>
<gene>
    <name evidence="11" type="ORF">EVAR_77743_1</name>
</gene>
<feature type="region of interest" description="Disordered" evidence="9">
    <location>
        <begin position="203"/>
        <end position="224"/>
    </location>
</feature>
<comment type="caution">
    <text evidence="11">The sequence shown here is derived from an EMBL/GenBank/DDBJ whole genome shotgun (WGS) entry which is preliminary data.</text>
</comment>
<feature type="chain" id="PRO_5020038159" evidence="10">
    <location>
        <begin position="21"/>
        <end position="224"/>
    </location>
</feature>
<dbReference type="AlphaFoldDB" id="A0A4C1TDF7"/>
<keyword evidence="8" id="KW-0527">Neuropeptide</keyword>
<evidence type="ECO:0000256" key="9">
    <source>
        <dbReference type="SAM" id="MobiDB-lite"/>
    </source>
</evidence>
<proteinExistence type="inferred from homology"/>
<comment type="subcellular location">
    <subcellularLocation>
        <location evidence="1">Secreted</location>
    </subcellularLocation>
</comment>
<dbReference type="OrthoDB" id="6159864at2759"/>
<evidence type="ECO:0000313" key="12">
    <source>
        <dbReference type="Proteomes" id="UP000299102"/>
    </source>
</evidence>
<dbReference type="InterPro" id="IPR002047">
    <property type="entry name" value="Adipokinetic_hormone_CS"/>
</dbReference>
<keyword evidence="3" id="KW-0964">Secreted</keyword>
<dbReference type="PROSITE" id="PS00256">
    <property type="entry name" value="AKH"/>
    <property type="match status" value="1"/>
</dbReference>
<keyword evidence="12" id="KW-1185">Reference proteome</keyword>